<dbReference type="PANTHER" id="PTHR46561">
    <property type="entry name" value="SERPENTINE RECEPTOR, CLASS AB (CLASS A-LIKE)-RELATED"/>
    <property type="match status" value="1"/>
</dbReference>
<evidence type="ECO:0000313" key="7">
    <source>
        <dbReference type="Proteomes" id="UP001177023"/>
    </source>
</evidence>
<reference evidence="6" key="1">
    <citation type="submission" date="2023-06" db="EMBL/GenBank/DDBJ databases">
        <authorList>
            <person name="Delattre M."/>
        </authorList>
    </citation>
    <scope>NUCLEOTIDE SEQUENCE</scope>
    <source>
        <strain evidence="6">AF72</strain>
    </source>
</reference>
<dbReference type="PANTHER" id="PTHR46561:SF11">
    <property type="entry name" value="SERPENTINE RECEPTOR CLASS ALPHA_BETA-14"/>
    <property type="match status" value="1"/>
</dbReference>
<feature type="non-terminal residue" evidence="6">
    <location>
        <position position="305"/>
    </location>
</feature>
<evidence type="ECO:0000256" key="2">
    <source>
        <dbReference type="ARBA" id="ARBA00022692"/>
    </source>
</evidence>
<evidence type="ECO:0000256" key="1">
    <source>
        <dbReference type="ARBA" id="ARBA00004141"/>
    </source>
</evidence>
<feature type="transmembrane region" description="Helical" evidence="5">
    <location>
        <begin position="56"/>
        <end position="78"/>
    </location>
</feature>
<feature type="transmembrane region" description="Helical" evidence="5">
    <location>
        <begin position="98"/>
        <end position="120"/>
    </location>
</feature>
<dbReference type="EMBL" id="CATQJA010002665">
    <property type="protein sequence ID" value="CAJ0583354.1"/>
    <property type="molecule type" value="Genomic_DNA"/>
</dbReference>
<accession>A0AA36G9V4</accession>
<feature type="transmembrane region" description="Helical" evidence="5">
    <location>
        <begin position="193"/>
        <end position="221"/>
    </location>
</feature>
<gene>
    <name evidence="6" type="ORF">MSPICULIGERA_LOCUS21439</name>
</gene>
<feature type="transmembrane region" description="Helical" evidence="5">
    <location>
        <begin position="21"/>
        <end position="41"/>
    </location>
</feature>
<feature type="transmembrane region" description="Helical" evidence="5">
    <location>
        <begin position="146"/>
        <end position="168"/>
    </location>
</feature>
<evidence type="ECO:0000313" key="6">
    <source>
        <dbReference type="EMBL" id="CAJ0583354.1"/>
    </source>
</evidence>
<keyword evidence="4 5" id="KW-0472">Membrane</keyword>
<dbReference type="GO" id="GO:0016020">
    <property type="term" value="C:membrane"/>
    <property type="evidence" value="ECO:0007669"/>
    <property type="project" value="UniProtKB-SubCell"/>
</dbReference>
<dbReference type="InterPro" id="IPR019408">
    <property type="entry name" value="7TM_GPCR_serpentine_rcpt_Srab"/>
</dbReference>
<keyword evidence="7" id="KW-1185">Reference proteome</keyword>
<keyword evidence="3 5" id="KW-1133">Transmembrane helix</keyword>
<evidence type="ECO:0000256" key="4">
    <source>
        <dbReference type="ARBA" id="ARBA00023136"/>
    </source>
</evidence>
<comment type="caution">
    <text evidence="6">The sequence shown here is derived from an EMBL/GenBank/DDBJ whole genome shotgun (WGS) entry which is preliminary data.</text>
</comment>
<sequence length="305" mass="35398">MNSSDLCENAAVLSNSITMKVILIVQSFGCAGCFITMPMVFRKRGLRWLVHHNTRLLFGFHIFFTCLANAVFLFIHVFDIYRLYSTYYPVEYERTKSYRFGVILLLVTIVLSFLFSYTLLAPGSQWDRSVVAFTVRSAENEDRYQVMMYAEVIPEVLIIFIFNVTLYVNIRKLAPRKILALSNRYQIEENKKIIIILLPIFYIHFVFFFITSFGLSIFYVIFPSGTTVTHTMFLEAVCIIPFYGSIMPIVLEMTLRARTKQIEVIQKHAEGEMYFNTLNNAWNRPSIAEPKPAIREKAKLSLSTK</sequence>
<keyword evidence="2 5" id="KW-0812">Transmembrane</keyword>
<organism evidence="6 7">
    <name type="scientific">Mesorhabditis spiculigera</name>
    <dbReference type="NCBI Taxonomy" id="96644"/>
    <lineage>
        <taxon>Eukaryota</taxon>
        <taxon>Metazoa</taxon>
        <taxon>Ecdysozoa</taxon>
        <taxon>Nematoda</taxon>
        <taxon>Chromadorea</taxon>
        <taxon>Rhabditida</taxon>
        <taxon>Rhabditina</taxon>
        <taxon>Rhabditomorpha</taxon>
        <taxon>Rhabditoidea</taxon>
        <taxon>Rhabditidae</taxon>
        <taxon>Mesorhabditinae</taxon>
        <taxon>Mesorhabditis</taxon>
    </lineage>
</organism>
<dbReference type="Proteomes" id="UP001177023">
    <property type="component" value="Unassembled WGS sequence"/>
</dbReference>
<dbReference type="AlphaFoldDB" id="A0AA36G9V4"/>
<dbReference type="Pfam" id="PF10292">
    <property type="entry name" value="7TM_GPCR_Srab"/>
    <property type="match status" value="1"/>
</dbReference>
<protein>
    <submittedName>
        <fullName evidence="6">Uncharacterized protein</fullName>
    </submittedName>
</protein>
<name>A0AA36G9V4_9BILA</name>
<dbReference type="InterPro" id="IPR053286">
    <property type="entry name" value="Nematode_rcpt-like_srab"/>
</dbReference>
<feature type="transmembrane region" description="Helical" evidence="5">
    <location>
        <begin position="233"/>
        <end position="251"/>
    </location>
</feature>
<evidence type="ECO:0000256" key="5">
    <source>
        <dbReference type="SAM" id="Phobius"/>
    </source>
</evidence>
<evidence type="ECO:0000256" key="3">
    <source>
        <dbReference type="ARBA" id="ARBA00022989"/>
    </source>
</evidence>
<comment type="subcellular location">
    <subcellularLocation>
        <location evidence="1">Membrane</location>
        <topology evidence="1">Multi-pass membrane protein</topology>
    </subcellularLocation>
</comment>
<proteinExistence type="predicted"/>